<comment type="caution">
    <text evidence="4">The sequence shown here is derived from an EMBL/GenBank/DDBJ whole genome shotgun (WGS) entry which is preliminary data.</text>
</comment>
<evidence type="ECO:0000259" key="3">
    <source>
        <dbReference type="PROSITE" id="PS50157"/>
    </source>
</evidence>
<feature type="region of interest" description="Disordered" evidence="2">
    <location>
        <begin position="99"/>
        <end position="118"/>
    </location>
</feature>
<keyword evidence="5" id="KW-1185">Reference proteome</keyword>
<dbReference type="PROSITE" id="PS00028">
    <property type="entry name" value="ZINC_FINGER_C2H2_1"/>
    <property type="match status" value="1"/>
</dbReference>
<accession>A0A5M3MNI2</accession>
<dbReference type="OrthoDB" id="654211at2759"/>
<dbReference type="Gene3D" id="3.30.160.60">
    <property type="entry name" value="Classic Zinc Finger"/>
    <property type="match status" value="1"/>
</dbReference>
<dbReference type="Proteomes" id="UP000053558">
    <property type="component" value="Unassembled WGS sequence"/>
</dbReference>
<dbReference type="RefSeq" id="XP_007769115.1">
    <property type="nucleotide sequence ID" value="XM_007770925.1"/>
</dbReference>
<dbReference type="InterPro" id="IPR013087">
    <property type="entry name" value="Znf_C2H2_type"/>
</dbReference>
<dbReference type="KEGG" id="cput:CONPUDRAFT_73697"/>
<evidence type="ECO:0000313" key="5">
    <source>
        <dbReference type="Proteomes" id="UP000053558"/>
    </source>
</evidence>
<keyword evidence="1" id="KW-0479">Metal-binding</keyword>
<feature type="region of interest" description="Disordered" evidence="2">
    <location>
        <begin position="183"/>
        <end position="206"/>
    </location>
</feature>
<dbReference type="SUPFAM" id="SSF57667">
    <property type="entry name" value="beta-beta-alpha zinc fingers"/>
    <property type="match status" value="1"/>
</dbReference>
<evidence type="ECO:0000313" key="4">
    <source>
        <dbReference type="EMBL" id="EIW80607.1"/>
    </source>
</evidence>
<evidence type="ECO:0000256" key="2">
    <source>
        <dbReference type="SAM" id="MobiDB-lite"/>
    </source>
</evidence>
<feature type="compositionally biased region" description="Low complexity" evidence="2">
    <location>
        <begin position="104"/>
        <end position="118"/>
    </location>
</feature>
<reference evidence="5" key="1">
    <citation type="journal article" date="2012" name="Science">
        <title>The Paleozoic origin of enzymatic lignin decomposition reconstructed from 31 fungal genomes.</title>
        <authorList>
            <person name="Floudas D."/>
            <person name="Binder M."/>
            <person name="Riley R."/>
            <person name="Barry K."/>
            <person name="Blanchette R.A."/>
            <person name="Henrissat B."/>
            <person name="Martinez A.T."/>
            <person name="Otillar R."/>
            <person name="Spatafora J.W."/>
            <person name="Yadav J.S."/>
            <person name="Aerts A."/>
            <person name="Benoit I."/>
            <person name="Boyd A."/>
            <person name="Carlson A."/>
            <person name="Copeland A."/>
            <person name="Coutinho P.M."/>
            <person name="de Vries R.P."/>
            <person name="Ferreira P."/>
            <person name="Findley K."/>
            <person name="Foster B."/>
            <person name="Gaskell J."/>
            <person name="Glotzer D."/>
            <person name="Gorecki P."/>
            <person name="Heitman J."/>
            <person name="Hesse C."/>
            <person name="Hori C."/>
            <person name="Igarashi K."/>
            <person name="Jurgens J.A."/>
            <person name="Kallen N."/>
            <person name="Kersten P."/>
            <person name="Kohler A."/>
            <person name="Kuees U."/>
            <person name="Kumar T.K.A."/>
            <person name="Kuo A."/>
            <person name="LaButti K."/>
            <person name="Larrondo L.F."/>
            <person name="Lindquist E."/>
            <person name="Ling A."/>
            <person name="Lombard V."/>
            <person name="Lucas S."/>
            <person name="Lundell T."/>
            <person name="Martin R."/>
            <person name="McLaughlin D.J."/>
            <person name="Morgenstern I."/>
            <person name="Morin E."/>
            <person name="Murat C."/>
            <person name="Nagy L.G."/>
            <person name="Nolan M."/>
            <person name="Ohm R.A."/>
            <person name="Patyshakuliyeva A."/>
            <person name="Rokas A."/>
            <person name="Ruiz-Duenas F.J."/>
            <person name="Sabat G."/>
            <person name="Salamov A."/>
            <person name="Samejima M."/>
            <person name="Schmutz J."/>
            <person name="Slot J.C."/>
            <person name="St John F."/>
            <person name="Stenlid J."/>
            <person name="Sun H."/>
            <person name="Sun S."/>
            <person name="Syed K."/>
            <person name="Tsang A."/>
            <person name="Wiebenga A."/>
            <person name="Young D."/>
            <person name="Pisabarro A."/>
            <person name="Eastwood D.C."/>
            <person name="Martin F."/>
            <person name="Cullen D."/>
            <person name="Grigoriev I.V."/>
            <person name="Hibbett D.S."/>
        </authorList>
    </citation>
    <scope>NUCLEOTIDE SEQUENCE [LARGE SCALE GENOMIC DNA]</scope>
    <source>
        <strain evidence="5">RWD-64-598 SS2</strain>
    </source>
</reference>
<evidence type="ECO:0000256" key="1">
    <source>
        <dbReference type="PROSITE-ProRule" id="PRU00042"/>
    </source>
</evidence>
<dbReference type="EMBL" id="JH711579">
    <property type="protein sequence ID" value="EIW80607.1"/>
    <property type="molecule type" value="Genomic_DNA"/>
</dbReference>
<sequence>MARCPFCHYIAKQKRNLDAHKATHHLTVDQYSTGEKPHVCPTLQCGRAFGDPSALIRHRKAIHKYEAKPRRRNLSGHGFPPYMRHATTSQLEEDLSSLRPDLGSQTCSPSTSTTSLSNTSDFQFLQQPLLGDQPGLISTNQLFPETLYTFSATSVSPHDHSLSASDFSTFAAGGASNLLYDSRSCDGDPSHQPLPQGPFGSFSTHSSTAYPPLQSNGYQGDAVADYFDNMQARGAFECSTEINNYSRNSFEDTYWGPSQGHQHCHFSEHTWPTILPEILTRLRKPKIKVCYRAVAALPLTDKVNLQVYVDEVGVDDCDIKFFMAEAMHNHRDMLSLIRRELDAPQHDVSEKGENEPDDRSRCCNTGTSKSLIITDGPRGGVRVKVEEWIRRRKLTRGPKTTGPRASTSFLSTFSRSSPWIGPFCKEVSNEGVETIRFSVFVATNSFPRTIEFAYATSRGRHRSKIGVDQEPNLHPRFKGLEMLYKRLRLMREVPVLSVAILEDIILAGTMKYMEFRVERFEHWRALQSPFTSVGIAVKPPLFTRLPTMVANPPKQPRGD</sequence>
<organism evidence="4 5">
    <name type="scientific">Coniophora puteana (strain RWD-64-598)</name>
    <name type="common">Brown rot fungus</name>
    <dbReference type="NCBI Taxonomy" id="741705"/>
    <lineage>
        <taxon>Eukaryota</taxon>
        <taxon>Fungi</taxon>
        <taxon>Dikarya</taxon>
        <taxon>Basidiomycota</taxon>
        <taxon>Agaricomycotina</taxon>
        <taxon>Agaricomycetes</taxon>
        <taxon>Agaricomycetidae</taxon>
        <taxon>Boletales</taxon>
        <taxon>Coniophorineae</taxon>
        <taxon>Coniophoraceae</taxon>
        <taxon>Coniophora</taxon>
    </lineage>
</organism>
<dbReference type="GO" id="GO:0008270">
    <property type="term" value="F:zinc ion binding"/>
    <property type="evidence" value="ECO:0007669"/>
    <property type="project" value="UniProtKB-KW"/>
</dbReference>
<name>A0A5M3MNI2_CONPW</name>
<keyword evidence="1" id="KW-0863">Zinc-finger</keyword>
<protein>
    <recommendedName>
        <fullName evidence="3">C2H2-type domain-containing protein</fullName>
    </recommendedName>
</protein>
<gene>
    <name evidence="4" type="ORF">CONPUDRAFT_73697</name>
</gene>
<dbReference type="SMART" id="SM00355">
    <property type="entry name" value="ZnF_C2H2"/>
    <property type="match status" value="2"/>
</dbReference>
<dbReference type="AlphaFoldDB" id="A0A5M3MNI2"/>
<dbReference type="PROSITE" id="PS50157">
    <property type="entry name" value="ZINC_FINGER_C2H2_2"/>
    <property type="match status" value="1"/>
</dbReference>
<proteinExistence type="predicted"/>
<dbReference type="InterPro" id="IPR036236">
    <property type="entry name" value="Znf_C2H2_sf"/>
</dbReference>
<dbReference type="GeneID" id="19209138"/>
<feature type="domain" description="C2H2-type" evidence="3">
    <location>
        <begin position="38"/>
        <end position="68"/>
    </location>
</feature>
<keyword evidence="1" id="KW-0862">Zinc</keyword>